<evidence type="ECO:0000313" key="3">
    <source>
        <dbReference type="Proteomes" id="UP001431010"/>
    </source>
</evidence>
<evidence type="ECO:0000256" key="1">
    <source>
        <dbReference type="SAM" id="Phobius"/>
    </source>
</evidence>
<accession>A0ABY3RL01</accession>
<sequence>MRAGPIAIIVALLLILAAAFAYAYSGLTIPGEPMPREGWIALALGVVFSLIVGIGLMTLLFYSSRRGYDEPSHFNTDERPD</sequence>
<dbReference type="EMBL" id="CP088156">
    <property type="protein sequence ID" value="UFZ07575.1"/>
    <property type="molecule type" value="Genomic_DNA"/>
</dbReference>
<name>A0ABY3RL01_9BRAD</name>
<keyword evidence="1" id="KW-0812">Transmembrane</keyword>
<reference evidence="2" key="1">
    <citation type="journal article" date="2024" name="Antonie Van Leeuwenhoek">
        <title>Bradyrhizobium ontarionense sp. nov., a novel bacterial symbiont isolated from Aeschynomene indica (Indian jointvetch), harbours photosynthesis, nitrogen fixation and nitrous oxide (N2O) reductase genes.</title>
        <authorList>
            <person name="Bromfield E.S.P."/>
            <person name="Cloutier S."/>
        </authorList>
    </citation>
    <scope>NUCLEOTIDE SEQUENCE</scope>
    <source>
        <strain evidence="2">A19</strain>
    </source>
</reference>
<proteinExistence type="predicted"/>
<protein>
    <submittedName>
        <fullName evidence="2">Uncharacterized protein</fullName>
    </submittedName>
</protein>
<dbReference type="Proteomes" id="UP001431010">
    <property type="component" value="Chromosome"/>
</dbReference>
<gene>
    <name evidence="2" type="ORF">LQG66_15250</name>
</gene>
<dbReference type="RefSeq" id="WP_231327025.1">
    <property type="nucleotide sequence ID" value="NZ_CP088156.1"/>
</dbReference>
<organism evidence="2 3">
    <name type="scientific">Bradyrhizobium ontarionense</name>
    <dbReference type="NCBI Taxonomy" id="2898149"/>
    <lineage>
        <taxon>Bacteria</taxon>
        <taxon>Pseudomonadati</taxon>
        <taxon>Pseudomonadota</taxon>
        <taxon>Alphaproteobacteria</taxon>
        <taxon>Hyphomicrobiales</taxon>
        <taxon>Nitrobacteraceae</taxon>
        <taxon>Bradyrhizobium</taxon>
    </lineage>
</organism>
<evidence type="ECO:0000313" key="2">
    <source>
        <dbReference type="EMBL" id="UFZ07575.1"/>
    </source>
</evidence>
<keyword evidence="1" id="KW-1133">Transmembrane helix</keyword>
<keyword evidence="3" id="KW-1185">Reference proteome</keyword>
<feature type="transmembrane region" description="Helical" evidence="1">
    <location>
        <begin position="39"/>
        <end position="62"/>
    </location>
</feature>
<keyword evidence="1" id="KW-0472">Membrane</keyword>